<evidence type="ECO:0000256" key="1">
    <source>
        <dbReference type="SAM" id="Phobius"/>
    </source>
</evidence>
<dbReference type="RefSeq" id="WP_189333834.1">
    <property type="nucleotide sequence ID" value="NZ_AP023356.1"/>
</dbReference>
<accession>A0ABN6CML6</accession>
<keyword evidence="3" id="KW-1185">Reference proteome</keyword>
<evidence type="ECO:0000313" key="3">
    <source>
        <dbReference type="Proteomes" id="UP000676967"/>
    </source>
</evidence>
<evidence type="ECO:0000313" key="2">
    <source>
        <dbReference type="EMBL" id="BCJ46331.1"/>
    </source>
</evidence>
<keyword evidence="1" id="KW-1133">Transmembrane helix</keyword>
<organism evidence="2 3">
    <name type="scientific">Actinoplanes ianthinogenes</name>
    <dbReference type="NCBI Taxonomy" id="122358"/>
    <lineage>
        <taxon>Bacteria</taxon>
        <taxon>Bacillati</taxon>
        <taxon>Actinomycetota</taxon>
        <taxon>Actinomycetes</taxon>
        <taxon>Micromonosporales</taxon>
        <taxon>Micromonosporaceae</taxon>
        <taxon>Actinoplanes</taxon>
    </lineage>
</organism>
<keyword evidence="1" id="KW-0812">Transmembrane</keyword>
<protein>
    <recommendedName>
        <fullName evidence="4">DUF3592 domain-containing protein</fullName>
    </recommendedName>
</protein>
<feature type="transmembrane region" description="Helical" evidence="1">
    <location>
        <begin position="21"/>
        <end position="42"/>
    </location>
</feature>
<dbReference type="Proteomes" id="UP000676967">
    <property type="component" value="Chromosome"/>
</dbReference>
<proteinExistence type="predicted"/>
<name>A0ABN6CML6_9ACTN</name>
<gene>
    <name evidence="2" type="ORF">Aiant_69880</name>
</gene>
<reference evidence="2 3" key="1">
    <citation type="submission" date="2020-08" db="EMBL/GenBank/DDBJ databases">
        <title>Whole genome shotgun sequence of Actinoplanes ianthinogenes NBRC 13996.</title>
        <authorList>
            <person name="Komaki H."/>
            <person name="Tamura T."/>
        </authorList>
    </citation>
    <scope>NUCLEOTIDE SEQUENCE [LARGE SCALE GENOMIC DNA]</scope>
    <source>
        <strain evidence="2 3">NBRC 13996</strain>
    </source>
</reference>
<evidence type="ECO:0008006" key="4">
    <source>
        <dbReference type="Google" id="ProtNLM"/>
    </source>
</evidence>
<sequence length="176" mass="19286">MGAPEKSRRRRVTEYVCRTSGVLIFLLWLVPVVAGQAHVTYISRSGEPVPPGASFYLSTYATTPLTCDITPEHGPTRAVALEPIRSIWRLHGLLGTRVDRWFDGPAVITCDPPSPEARMVAGPLQSLFPLADGILVPIAAFVLVVIGWGDFFLPWRTPRRGPRRGSRGGRDRGSLS</sequence>
<dbReference type="EMBL" id="AP023356">
    <property type="protein sequence ID" value="BCJ46331.1"/>
    <property type="molecule type" value="Genomic_DNA"/>
</dbReference>
<feature type="transmembrane region" description="Helical" evidence="1">
    <location>
        <begin position="134"/>
        <end position="155"/>
    </location>
</feature>
<keyword evidence="1" id="KW-0472">Membrane</keyword>